<comment type="caution">
    <text evidence="10">The sequence shown here is derived from an EMBL/GenBank/DDBJ whole genome shotgun (WGS) entry which is preliminary data.</text>
</comment>
<feature type="region of interest" description="Disordered" evidence="7">
    <location>
        <begin position="1"/>
        <end position="65"/>
    </location>
</feature>
<dbReference type="GO" id="GO:0015798">
    <property type="term" value="P:myo-inositol transport"/>
    <property type="evidence" value="ECO:0007669"/>
    <property type="project" value="UniProtKB-ARBA"/>
</dbReference>
<keyword evidence="6 8" id="KW-0472">Membrane</keyword>
<evidence type="ECO:0000256" key="7">
    <source>
        <dbReference type="SAM" id="MobiDB-lite"/>
    </source>
</evidence>
<dbReference type="Proteomes" id="UP000254866">
    <property type="component" value="Unassembled WGS sequence"/>
</dbReference>
<evidence type="ECO:0000256" key="3">
    <source>
        <dbReference type="ARBA" id="ARBA00022448"/>
    </source>
</evidence>
<dbReference type="OrthoDB" id="6339427at2759"/>
<sequence>MASTSKVPIEEETQPRPESPGNGISRASSQKSPASISSKSSSESDRSQNAPEIHTDELDLDNPFEKDNDAELASKVKTFVETDLGLDKHFELLNCGAQLAKDKNNALANESLSQNFSDEQKGYLMDDENLSKISIWPLSVLRRMIYGSHSSEGPKNREEHAGFWGQSKYLKGSLLSACLAGIIQGWTQSAMNGANLGITEEFNLHYTRGDNGQRNTGDLWVFGVLNAIPFLAGGLLAPLVSDPLQEYFLGRRGAIAVACVLSIAATIGQCFATSIAQIIGCRIVTGLTLAAKASSAPLLTAEVAPNHLRGNLLSTWQLSDAFGIFLGFSSNLATLHMNAPNKIIWRVQIATILIPTIILLFIVYFMPESPRYLMKRGRPVKALDSFTMLRPSPVSRLLAARDLVYAHFQLQMECESINKRRAIRLAQKLNSKETTPTAIGKEDETEMEKGKGNNVSENEIEVAPKNEENRPDIEKIPDVEKQGSAGLVRPLYVTSDSGTHFSLDFFRRIKQTFNDARSRRALVCASTAMISQQLTGINTIMFLSATLVSTIKASDRTGAWVGFGIGLCNFVFGTPAFWLLDFVGRARMLLLGFVPMFVLMLILAFSFKEGAEGAALPPLVGVFGFFYLVAYSPTAGTSPFAISAEVFPLVVREVGHSLAVAVNFLGLGLVLLIFPSLSGAMGGYRGSLSLFAGLNLVAFVLCFLFVPETKGRSLEELRSIFDIPTRQHIKYRSKYVVPWLWRRFLHIVAARLPSWLKRKPKSKGDAQEPNPTIGFLEFRGWYDGEVLRLAIKARNAEIQAATTAAAQAQAPQAEEDHAQAAQQKESDPVPANKESIGVS</sequence>
<feature type="compositionally biased region" description="Low complexity" evidence="7">
    <location>
        <begin position="24"/>
        <end position="41"/>
    </location>
</feature>
<dbReference type="InterPro" id="IPR036259">
    <property type="entry name" value="MFS_trans_sf"/>
</dbReference>
<dbReference type="GO" id="GO:0015791">
    <property type="term" value="P:polyol transmembrane transport"/>
    <property type="evidence" value="ECO:0007669"/>
    <property type="project" value="UniProtKB-ARBA"/>
</dbReference>
<proteinExistence type="inferred from homology"/>
<dbReference type="PANTHER" id="PTHR48020:SF40">
    <property type="entry name" value="MAJOR FACILITATOR SUPERFAMILY (MFS) PROFILE DOMAIN-CONTAINING PROTEIN"/>
    <property type="match status" value="1"/>
</dbReference>
<evidence type="ECO:0000313" key="10">
    <source>
        <dbReference type="EMBL" id="RDL41276.1"/>
    </source>
</evidence>
<evidence type="ECO:0000256" key="8">
    <source>
        <dbReference type="SAM" id="Phobius"/>
    </source>
</evidence>
<keyword evidence="11" id="KW-1185">Reference proteome</keyword>
<feature type="region of interest" description="Disordered" evidence="7">
    <location>
        <begin position="801"/>
        <end position="839"/>
    </location>
</feature>
<dbReference type="PROSITE" id="PS50850">
    <property type="entry name" value="MFS"/>
    <property type="match status" value="1"/>
</dbReference>
<evidence type="ECO:0000256" key="1">
    <source>
        <dbReference type="ARBA" id="ARBA00004141"/>
    </source>
</evidence>
<dbReference type="RefSeq" id="XP_031873932.1">
    <property type="nucleotide sequence ID" value="XM_032009878.1"/>
</dbReference>
<comment type="subcellular location">
    <subcellularLocation>
        <location evidence="1">Membrane</location>
        <topology evidence="1">Multi-pass membrane protein</topology>
    </subcellularLocation>
</comment>
<feature type="compositionally biased region" description="Basic and acidic residues" evidence="7">
    <location>
        <begin position="53"/>
        <end position="65"/>
    </location>
</feature>
<feature type="transmembrane region" description="Helical" evidence="8">
    <location>
        <begin position="219"/>
        <end position="241"/>
    </location>
</feature>
<keyword evidence="5 8" id="KW-1133">Transmembrane helix</keyword>
<feature type="transmembrane region" description="Helical" evidence="8">
    <location>
        <begin position="253"/>
        <end position="279"/>
    </location>
</feature>
<dbReference type="PRINTS" id="PR00171">
    <property type="entry name" value="SUGRTRNSPORT"/>
</dbReference>
<reference evidence="10 11" key="1">
    <citation type="journal article" date="2018" name="IMA Fungus">
        <title>IMA Genome-F 9: Draft genome sequence of Annulohypoxylon stygium, Aspergillus mulundensis, Berkeleyomyces basicola (syn. Thielaviopsis basicola), Ceratocystis smalleyi, two Cercospora beticola strains, Coleophoma cylindrospora, Fusarium fracticaudum, Phialophora cf. hyalina, and Morchella septimelata.</title>
        <authorList>
            <person name="Wingfield B.D."/>
            <person name="Bills G.F."/>
            <person name="Dong Y."/>
            <person name="Huang W."/>
            <person name="Nel W.J."/>
            <person name="Swalarsk-Parry B.S."/>
            <person name="Vaghefi N."/>
            <person name="Wilken P.M."/>
            <person name="An Z."/>
            <person name="de Beer Z.W."/>
            <person name="De Vos L."/>
            <person name="Chen L."/>
            <person name="Duong T.A."/>
            <person name="Gao Y."/>
            <person name="Hammerbacher A."/>
            <person name="Kikkert J.R."/>
            <person name="Li Y."/>
            <person name="Li H."/>
            <person name="Li K."/>
            <person name="Li Q."/>
            <person name="Liu X."/>
            <person name="Ma X."/>
            <person name="Naidoo K."/>
            <person name="Pethybridge S.J."/>
            <person name="Sun J."/>
            <person name="Steenkamp E.T."/>
            <person name="van der Nest M.A."/>
            <person name="van Wyk S."/>
            <person name="Wingfield M.J."/>
            <person name="Xiong C."/>
            <person name="Yue Q."/>
            <person name="Zhang X."/>
        </authorList>
    </citation>
    <scope>NUCLEOTIDE SEQUENCE [LARGE SCALE GENOMIC DNA]</scope>
    <source>
        <strain evidence="10 11">BP 5553</strain>
    </source>
</reference>
<dbReference type="InterPro" id="IPR050814">
    <property type="entry name" value="Myo-inositol_Transporter"/>
</dbReference>
<accession>A0A370U0H6</accession>
<evidence type="ECO:0000256" key="4">
    <source>
        <dbReference type="ARBA" id="ARBA00022692"/>
    </source>
</evidence>
<dbReference type="GeneID" id="43594104"/>
<protein>
    <recommendedName>
        <fullName evidence="9">Major facilitator superfamily (MFS) profile domain-containing protein</fullName>
    </recommendedName>
</protein>
<feature type="transmembrane region" description="Helical" evidence="8">
    <location>
        <begin position="559"/>
        <end position="580"/>
    </location>
</feature>
<feature type="compositionally biased region" description="Low complexity" evidence="7">
    <location>
        <begin position="801"/>
        <end position="812"/>
    </location>
</feature>
<evidence type="ECO:0000256" key="2">
    <source>
        <dbReference type="ARBA" id="ARBA00010992"/>
    </source>
</evidence>
<evidence type="ECO:0000313" key="11">
    <source>
        <dbReference type="Proteomes" id="UP000254866"/>
    </source>
</evidence>
<feature type="transmembrane region" description="Helical" evidence="8">
    <location>
        <begin position="343"/>
        <end position="366"/>
    </location>
</feature>
<feature type="transmembrane region" description="Helical" evidence="8">
    <location>
        <begin position="654"/>
        <end position="674"/>
    </location>
</feature>
<dbReference type="InterPro" id="IPR020846">
    <property type="entry name" value="MFS_dom"/>
</dbReference>
<feature type="domain" description="Major facilitator superfamily (MFS) profile" evidence="9">
    <location>
        <begin position="173"/>
        <end position="710"/>
    </location>
</feature>
<comment type="similarity">
    <text evidence="2">Belongs to the major facilitator superfamily. Sugar transporter (TC 2.A.1.1) family.</text>
</comment>
<evidence type="ECO:0000259" key="9">
    <source>
        <dbReference type="PROSITE" id="PS50850"/>
    </source>
</evidence>
<keyword evidence="3" id="KW-0813">Transport</keyword>
<dbReference type="SUPFAM" id="SSF103473">
    <property type="entry name" value="MFS general substrate transporter"/>
    <property type="match status" value="1"/>
</dbReference>
<dbReference type="PANTHER" id="PTHR48020">
    <property type="entry name" value="PROTON MYO-INOSITOL COTRANSPORTER"/>
    <property type="match status" value="1"/>
</dbReference>
<dbReference type="AlphaFoldDB" id="A0A370U0H6"/>
<dbReference type="InterPro" id="IPR003663">
    <property type="entry name" value="Sugar/inositol_transpt"/>
</dbReference>
<evidence type="ECO:0000256" key="6">
    <source>
        <dbReference type="ARBA" id="ARBA00023136"/>
    </source>
</evidence>
<dbReference type="Pfam" id="PF00083">
    <property type="entry name" value="Sugar_tr"/>
    <property type="match status" value="2"/>
</dbReference>
<dbReference type="GO" id="GO:0022857">
    <property type="term" value="F:transmembrane transporter activity"/>
    <property type="evidence" value="ECO:0007669"/>
    <property type="project" value="InterPro"/>
</dbReference>
<dbReference type="InterPro" id="IPR005828">
    <property type="entry name" value="MFS_sugar_transport-like"/>
</dbReference>
<dbReference type="EMBL" id="NPIC01000001">
    <property type="protein sequence ID" value="RDL41276.1"/>
    <property type="molecule type" value="Genomic_DNA"/>
</dbReference>
<feature type="transmembrane region" description="Helical" evidence="8">
    <location>
        <begin position="686"/>
        <end position="706"/>
    </location>
</feature>
<feature type="transmembrane region" description="Helical" evidence="8">
    <location>
        <begin position="614"/>
        <end position="634"/>
    </location>
</feature>
<feature type="transmembrane region" description="Helical" evidence="8">
    <location>
        <begin position="586"/>
        <end position="607"/>
    </location>
</feature>
<dbReference type="Gene3D" id="1.20.1250.20">
    <property type="entry name" value="MFS general substrate transporter like domains"/>
    <property type="match status" value="1"/>
</dbReference>
<organism evidence="10 11">
    <name type="scientific">Venustampulla echinocandica</name>
    <dbReference type="NCBI Taxonomy" id="2656787"/>
    <lineage>
        <taxon>Eukaryota</taxon>
        <taxon>Fungi</taxon>
        <taxon>Dikarya</taxon>
        <taxon>Ascomycota</taxon>
        <taxon>Pezizomycotina</taxon>
        <taxon>Leotiomycetes</taxon>
        <taxon>Helotiales</taxon>
        <taxon>Pleuroascaceae</taxon>
        <taxon>Venustampulla</taxon>
    </lineage>
</organism>
<keyword evidence="4 8" id="KW-0812">Transmembrane</keyword>
<dbReference type="GO" id="GO:0016020">
    <property type="term" value="C:membrane"/>
    <property type="evidence" value="ECO:0007669"/>
    <property type="project" value="UniProtKB-SubCell"/>
</dbReference>
<gene>
    <name evidence="10" type="ORF">BP5553_01255</name>
</gene>
<evidence type="ECO:0000256" key="5">
    <source>
        <dbReference type="ARBA" id="ARBA00022989"/>
    </source>
</evidence>
<name>A0A370U0H6_9HELO</name>